<evidence type="ECO:0000259" key="1">
    <source>
        <dbReference type="Pfam" id="PF08241"/>
    </source>
</evidence>
<organism evidence="2 3">
    <name type="scientific">Electrophorus electricus</name>
    <name type="common">Electric eel</name>
    <name type="synonym">Gymnotus electricus</name>
    <dbReference type="NCBI Taxonomy" id="8005"/>
    <lineage>
        <taxon>Eukaryota</taxon>
        <taxon>Metazoa</taxon>
        <taxon>Chordata</taxon>
        <taxon>Craniata</taxon>
        <taxon>Vertebrata</taxon>
        <taxon>Euteleostomi</taxon>
        <taxon>Actinopterygii</taxon>
        <taxon>Neopterygii</taxon>
        <taxon>Teleostei</taxon>
        <taxon>Ostariophysi</taxon>
        <taxon>Gymnotiformes</taxon>
        <taxon>Gymnotoidei</taxon>
        <taxon>Gymnotidae</taxon>
        <taxon>Electrophorus</taxon>
    </lineage>
</organism>
<feature type="domain" description="Methyltransferase type 11" evidence="1">
    <location>
        <begin position="38"/>
        <end position="97"/>
    </location>
</feature>
<dbReference type="GO" id="GO:0008757">
    <property type="term" value="F:S-adenosylmethionine-dependent methyltransferase activity"/>
    <property type="evidence" value="ECO:0007669"/>
    <property type="project" value="InterPro"/>
</dbReference>
<dbReference type="OMA" id="HNGSARW"/>
<dbReference type="PANTHER" id="PTHR44942:SF9">
    <property type="entry name" value="NOVEL PROTEIN-RELATED"/>
    <property type="match status" value="1"/>
</dbReference>
<reference evidence="2" key="5">
    <citation type="submission" date="2025-09" db="UniProtKB">
        <authorList>
            <consortium name="Ensembl"/>
        </authorList>
    </citation>
    <scope>IDENTIFICATION</scope>
</reference>
<reference evidence="2" key="4">
    <citation type="submission" date="2025-08" db="UniProtKB">
        <authorList>
            <consortium name="Ensembl"/>
        </authorList>
    </citation>
    <scope>IDENTIFICATION</scope>
</reference>
<dbReference type="InterPro" id="IPR029063">
    <property type="entry name" value="SAM-dependent_MTases_sf"/>
</dbReference>
<dbReference type="STRING" id="8005.ENSEEEP00000040081"/>
<keyword evidence="3" id="KW-1185">Reference proteome</keyword>
<dbReference type="Proteomes" id="UP000314983">
    <property type="component" value="Chromosome 25"/>
</dbReference>
<protein>
    <recommendedName>
        <fullName evidence="1">Methyltransferase type 11 domain-containing protein</fullName>
    </recommendedName>
</protein>
<dbReference type="InterPro" id="IPR051052">
    <property type="entry name" value="Diverse_substrate_MTase"/>
</dbReference>
<name>A0A4W4GNV3_ELEEL</name>
<dbReference type="GeneTree" id="ENSGT00940000165586"/>
<dbReference type="AlphaFoldDB" id="A0A4W4GNV3"/>
<accession>A0A4W4GNV3</accession>
<dbReference type="Gene3D" id="3.40.50.150">
    <property type="entry name" value="Vaccinia Virus protein VP39"/>
    <property type="match status" value="1"/>
</dbReference>
<proteinExistence type="predicted"/>
<evidence type="ECO:0000313" key="3">
    <source>
        <dbReference type="Proteomes" id="UP000314983"/>
    </source>
</evidence>
<dbReference type="Pfam" id="PF08241">
    <property type="entry name" value="Methyltransf_11"/>
    <property type="match status" value="1"/>
</dbReference>
<dbReference type="SUPFAM" id="SSF53335">
    <property type="entry name" value="S-adenosyl-L-methionine-dependent methyltransferases"/>
    <property type="match status" value="1"/>
</dbReference>
<reference evidence="2" key="3">
    <citation type="submission" date="2020-05" db="EMBL/GenBank/DDBJ databases">
        <title>Electrophorus electricus (electric eel) genome, fEleEle1, primary haplotype.</title>
        <authorList>
            <person name="Myers G."/>
            <person name="Meyer A."/>
            <person name="Fedrigo O."/>
            <person name="Formenti G."/>
            <person name="Rhie A."/>
            <person name="Tracey A."/>
            <person name="Sims Y."/>
            <person name="Jarvis E.D."/>
        </authorList>
    </citation>
    <scope>NUCLEOTIDE SEQUENCE [LARGE SCALE GENOMIC DNA]</scope>
</reference>
<dbReference type="PANTHER" id="PTHR44942">
    <property type="entry name" value="METHYLTRANSF_11 DOMAIN-CONTAINING PROTEIN"/>
    <property type="match status" value="1"/>
</dbReference>
<sequence length="122" mass="13363">MFEAKEHTSAYWKYRISPSEEMVAYFSICLNENGCLGYGLGSGQGTIPLIPHFTQVVGTVITPAKLEAAVNLFCVFRQCPAEELPFEDESVNLVTAMSEADGILKPGGCLAFLSYCMHMELS</sequence>
<reference evidence="3" key="1">
    <citation type="journal article" date="2014" name="Science">
        <title>Nonhuman genetics. Genomic basis for the convergent evolution of electric organs.</title>
        <authorList>
            <person name="Gallant J.R."/>
            <person name="Traeger L.L."/>
            <person name="Volkening J.D."/>
            <person name="Moffett H."/>
            <person name="Chen P.H."/>
            <person name="Novina C.D."/>
            <person name="Phillips G.N.Jr."/>
            <person name="Anand R."/>
            <person name="Wells G.B."/>
            <person name="Pinch M."/>
            <person name="Guth R."/>
            <person name="Unguez G.A."/>
            <person name="Albert J.S."/>
            <person name="Zakon H.H."/>
            <person name="Samanta M.P."/>
            <person name="Sussman M.R."/>
        </authorList>
    </citation>
    <scope>NUCLEOTIDE SEQUENCE [LARGE SCALE GENOMIC DNA]</scope>
</reference>
<dbReference type="Ensembl" id="ENSEEET00000040543.2">
    <property type="protein sequence ID" value="ENSEEEP00000040081.2"/>
    <property type="gene ID" value="ENSEEEG00000019002.2"/>
</dbReference>
<evidence type="ECO:0000313" key="2">
    <source>
        <dbReference type="Ensembl" id="ENSEEEP00000040081.2"/>
    </source>
</evidence>
<gene>
    <name evidence="2" type="primary">GGACT</name>
</gene>
<dbReference type="InterPro" id="IPR013216">
    <property type="entry name" value="Methyltransf_11"/>
</dbReference>
<reference evidence="3" key="2">
    <citation type="journal article" date="2017" name="Sci. Adv.">
        <title>A tail of two voltages: Proteomic comparison of the three electric organs of the electric eel.</title>
        <authorList>
            <person name="Traeger L.L."/>
            <person name="Sabat G."/>
            <person name="Barrett-Wilt G.A."/>
            <person name="Wells G.B."/>
            <person name="Sussman M.R."/>
        </authorList>
    </citation>
    <scope>NUCLEOTIDE SEQUENCE [LARGE SCALE GENOMIC DNA]</scope>
</reference>